<dbReference type="GO" id="GO:0060320">
    <property type="term" value="P:rejection of self pollen"/>
    <property type="evidence" value="ECO:0007669"/>
    <property type="project" value="UniProtKB-KW"/>
</dbReference>
<evidence type="ECO:0000313" key="7">
    <source>
        <dbReference type="EMBL" id="KAK4717065.1"/>
    </source>
</evidence>
<keyword evidence="8" id="KW-1185">Reference proteome</keyword>
<keyword evidence="5 6" id="KW-0732">Signal</keyword>
<evidence type="ECO:0000256" key="1">
    <source>
        <dbReference type="ARBA" id="ARBA00004613"/>
    </source>
</evidence>
<comment type="subcellular location">
    <subcellularLocation>
        <location evidence="1 6">Secreted</location>
    </subcellularLocation>
</comment>
<dbReference type="InterPro" id="IPR010264">
    <property type="entry name" value="Self-incomp_S1"/>
</dbReference>
<dbReference type="EMBL" id="JAWPEI010000009">
    <property type="protein sequence ID" value="KAK4717065.1"/>
    <property type="molecule type" value="Genomic_DNA"/>
</dbReference>
<dbReference type="Pfam" id="PF05938">
    <property type="entry name" value="Self-incomp_S1"/>
    <property type="match status" value="1"/>
</dbReference>
<feature type="chain" id="PRO_5043103835" description="S-protein homolog" evidence="6">
    <location>
        <begin position="24"/>
        <end position="142"/>
    </location>
</feature>
<evidence type="ECO:0000313" key="8">
    <source>
        <dbReference type="Proteomes" id="UP001311915"/>
    </source>
</evidence>
<comment type="similarity">
    <text evidence="2 6">Belongs to the plant self-incompatibility (S1) protein family.</text>
</comment>
<dbReference type="AlphaFoldDB" id="A0AAV9KXH2"/>
<evidence type="ECO:0000256" key="5">
    <source>
        <dbReference type="ARBA" id="ARBA00022729"/>
    </source>
</evidence>
<dbReference type="Proteomes" id="UP001311915">
    <property type="component" value="Unassembled WGS sequence"/>
</dbReference>
<accession>A0AAV9KXH2</accession>
<dbReference type="PANTHER" id="PTHR31232:SF73">
    <property type="entry name" value="S-PROTEIN HOMOLOG"/>
    <property type="match status" value="1"/>
</dbReference>
<keyword evidence="4 6" id="KW-0964">Secreted</keyword>
<protein>
    <recommendedName>
        <fullName evidence="6">S-protein homolog</fullName>
    </recommendedName>
</protein>
<dbReference type="PANTHER" id="PTHR31232">
    <property type="match status" value="1"/>
</dbReference>
<dbReference type="GO" id="GO:0005576">
    <property type="term" value="C:extracellular region"/>
    <property type="evidence" value="ECO:0007669"/>
    <property type="project" value="UniProtKB-SubCell"/>
</dbReference>
<sequence length="142" mass="16987">MSLIKNFCILLLTLYVVNICSEARVVENNVRFEVHLISDLPNNNIPLWFHCASKNHDFGYQILKVGDDFNFQFTLNFFESTLYFSHFWWGKKQNVFDVFNRHLKDYCADPEAKIRTCYWKVQEDGFYLGSNPDITEKMHDWQ</sequence>
<proteinExistence type="inferred from homology"/>
<name>A0AAV9KXH2_9SOLN</name>
<evidence type="ECO:0000256" key="3">
    <source>
        <dbReference type="ARBA" id="ARBA00022471"/>
    </source>
</evidence>
<evidence type="ECO:0000256" key="6">
    <source>
        <dbReference type="RuleBase" id="RU367044"/>
    </source>
</evidence>
<comment type="caution">
    <text evidence="7">The sequence shown here is derived from an EMBL/GenBank/DDBJ whole genome shotgun (WGS) entry which is preliminary data.</text>
</comment>
<evidence type="ECO:0000256" key="4">
    <source>
        <dbReference type="ARBA" id="ARBA00022525"/>
    </source>
</evidence>
<reference evidence="7 8" key="1">
    <citation type="submission" date="2023-10" db="EMBL/GenBank/DDBJ databases">
        <title>Genome-Wide Identification Analysis in wild type Solanum Pinnatisectum Reveals Some Genes Defensing Phytophthora Infestans.</title>
        <authorList>
            <person name="Sun C."/>
        </authorList>
    </citation>
    <scope>NUCLEOTIDE SEQUENCE [LARGE SCALE GENOMIC DNA]</scope>
    <source>
        <strain evidence="7">LQN</strain>
        <tissue evidence="7">Leaf</tissue>
    </source>
</reference>
<organism evidence="7 8">
    <name type="scientific">Solanum pinnatisectum</name>
    <name type="common">tansyleaf nightshade</name>
    <dbReference type="NCBI Taxonomy" id="50273"/>
    <lineage>
        <taxon>Eukaryota</taxon>
        <taxon>Viridiplantae</taxon>
        <taxon>Streptophyta</taxon>
        <taxon>Embryophyta</taxon>
        <taxon>Tracheophyta</taxon>
        <taxon>Spermatophyta</taxon>
        <taxon>Magnoliopsida</taxon>
        <taxon>eudicotyledons</taxon>
        <taxon>Gunneridae</taxon>
        <taxon>Pentapetalae</taxon>
        <taxon>asterids</taxon>
        <taxon>lamiids</taxon>
        <taxon>Solanales</taxon>
        <taxon>Solanaceae</taxon>
        <taxon>Solanoideae</taxon>
        <taxon>Solaneae</taxon>
        <taxon>Solanum</taxon>
    </lineage>
</organism>
<feature type="signal peptide" evidence="6">
    <location>
        <begin position="1"/>
        <end position="23"/>
    </location>
</feature>
<gene>
    <name evidence="7" type="ORF">R3W88_015403</name>
</gene>
<evidence type="ECO:0000256" key="2">
    <source>
        <dbReference type="ARBA" id="ARBA00005581"/>
    </source>
</evidence>
<keyword evidence="3 6" id="KW-0713">Self-incompatibility</keyword>